<dbReference type="InterPro" id="IPR029044">
    <property type="entry name" value="Nucleotide-diphossugar_trans"/>
</dbReference>
<keyword evidence="2" id="KW-0548">Nucleotidyltransferase</keyword>
<dbReference type="GO" id="GO:0016779">
    <property type="term" value="F:nucleotidyltransferase activity"/>
    <property type="evidence" value="ECO:0007669"/>
    <property type="project" value="UniProtKB-KW"/>
</dbReference>
<dbReference type="RefSeq" id="WP_119305278.1">
    <property type="nucleotide sequence ID" value="NZ_AP014608.1"/>
</dbReference>
<dbReference type="CDD" id="cd04181">
    <property type="entry name" value="NTP_transferase"/>
    <property type="match status" value="1"/>
</dbReference>
<protein>
    <submittedName>
        <fullName evidence="2">UTP-glucose-1-phosphate uridylyltransferase</fullName>
    </submittedName>
</protein>
<dbReference type="Pfam" id="PF00483">
    <property type="entry name" value="NTP_transferase"/>
    <property type="match status" value="1"/>
</dbReference>
<dbReference type="Gene3D" id="2.160.10.10">
    <property type="entry name" value="Hexapeptide repeat proteins"/>
    <property type="match status" value="1"/>
</dbReference>
<evidence type="ECO:0000259" key="1">
    <source>
        <dbReference type="Pfam" id="PF00483"/>
    </source>
</evidence>
<dbReference type="Proteomes" id="UP000263619">
    <property type="component" value="Chromosome"/>
</dbReference>
<feature type="domain" description="Nucleotidyl transferase" evidence="1">
    <location>
        <begin position="4"/>
        <end position="244"/>
    </location>
</feature>
<organism evidence="2 3">
    <name type="scientific">Blattabacterium cuenoti STAT</name>
    <dbReference type="NCBI Taxonomy" id="1457030"/>
    <lineage>
        <taxon>Bacteria</taxon>
        <taxon>Pseudomonadati</taxon>
        <taxon>Bacteroidota</taxon>
        <taxon>Flavobacteriia</taxon>
        <taxon>Flavobacteriales</taxon>
        <taxon>Blattabacteriaceae</taxon>
        <taxon>Blattabacterium</taxon>
    </lineage>
</organism>
<sequence length="343" mass="39513">MKIIIPMAGKGSRLFPHTLNTPKSLISIAGKTILKRLLESLSKIIQVFSIQEIIFILKNFENEIVEKQLIKLSYEMNIHPVIYYQIKPLGTADALLKAKNSLTGEPVLIAFSDSLFYHNFFDKEITTHQVDNIIWTKKVKNPHLFGIVKHDSSGIITHFIEKPNNYISNLAIVGLYYFKNSFFLKKELQFLLDHNIKNEQEEYQLTSVLESMRKKGEKFIIKQIKEWMDFGNQKGIIYSNSKILSIESKNSELIHKKVIIKNSLIINPCSIEENTNIENSIIGPYVSIGKFTKIKNSKIKKSIIQNYTIIQHANLNHSIIGNHSIYIGEKERKVNLSDYSVFK</sequence>
<proteinExistence type="predicted"/>
<dbReference type="PANTHER" id="PTHR42883">
    <property type="entry name" value="GLUCOSE-1-PHOSPHATE THYMIDYLTRANSFERASE"/>
    <property type="match status" value="1"/>
</dbReference>
<keyword evidence="2" id="KW-0808">Transferase</keyword>
<evidence type="ECO:0000313" key="2">
    <source>
        <dbReference type="EMBL" id="BBA16978.1"/>
    </source>
</evidence>
<dbReference type="OrthoDB" id="9803871at2"/>
<accession>A0A224AJJ6</accession>
<gene>
    <name evidence="2" type="primary">rffH</name>
    <name evidence="2" type="ORF">STAT_035</name>
</gene>
<dbReference type="EMBL" id="AP014608">
    <property type="protein sequence ID" value="BBA16978.1"/>
    <property type="molecule type" value="Genomic_DNA"/>
</dbReference>
<dbReference type="Gene3D" id="3.90.550.10">
    <property type="entry name" value="Spore Coat Polysaccharide Biosynthesis Protein SpsA, Chain A"/>
    <property type="match status" value="1"/>
</dbReference>
<keyword evidence="3" id="KW-1185">Reference proteome</keyword>
<dbReference type="AlphaFoldDB" id="A0A224AJJ6"/>
<dbReference type="SUPFAM" id="SSF53448">
    <property type="entry name" value="Nucleotide-diphospho-sugar transferases"/>
    <property type="match status" value="1"/>
</dbReference>
<dbReference type="PANTHER" id="PTHR42883:SF2">
    <property type="entry name" value="THYMIDYLYLTRANSFERASE"/>
    <property type="match status" value="1"/>
</dbReference>
<dbReference type="InterPro" id="IPR005835">
    <property type="entry name" value="NTP_transferase_dom"/>
</dbReference>
<reference evidence="2 3" key="1">
    <citation type="submission" date="2014-06" db="EMBL/GenBank/DDBJ databases">
        <title>Genome sequence of the intracellular symbiont Blattabacterium cuenoti, strain STAT from the wood feeding cockroach Salganea taiwanensis taiwanensis.</title>
        <authorList>
            <person name="Kinjo Y."/>
            <person name="Ohkuma M."/>
            <person name="Tokuda G."/>
        </authorList>
    </citation>
    <scope>NUCLEOTIDE SEQUENCE [LARGE SCALE GENOMIC DNA]</scope>
    <source>
        <strain evidence="2 3">STAT</strain>
    </source>
</reference>
<evidence type="ECO:0000313" key="3">
    <source>
        <dbReference type="Proteomes" id="UP000263619"/>
    </source>
</evidence>
<name>A0A224AJJ6_9FLAO</name>